<name>A0A1G2EFU6_9BACT</name>
<keyword evidence="1" id="KW-0413">Isomerase</keyword>
<accession>A0A1G2EFU6</accession>
<evidence type="ECO:0000256" key="1">
    <source>
        <dbReference type="HAMAP-Rule" id="MF_02209"/>
    </source>
</evidence>
<protein>
    <recommendedName>
        <fullName evidence="1">UDP-N-acetyl-alpha-D-muramoyl-L-alanyl-L-glutamate epimerase</fullName>
        <ecNumber evidence="1">5.1.1.23</ecNumber>
    </recommendedName>
    <alternativeName>
        <fullName evidence="1">UDP-MurNAc-L-Ala-L-Glu epimerase</fullName>
    </alternativeName>
</protein>
<sequence length="422" mass="48868">MKAETLRKKYPRFVYQKYSYRVKRGGLRVYFHFKIEPNIVFRPRITIKNIPEGRLEKIGKRALDNFVFHLGLMEIPSYWKATCSPEIAVQAGYLDKNQVGWWHELIIKGMGQYFYENRIDWRDRNFLKISINPGIAAPALAISDLELKDDSLIPIGGGKDSIVTLNLLKKQDGRINCFLLNPSKAQKRVAKIAGIKSPIIVERSIDAKLLDLNEQGYLNGHTPLTAVLSFLAAFCAVLFDYKNIAFSNEKSANEGNVSYLGKTVNHQWAKTSEFEKMFKAYCQKYLAKNINYFSFLRKYTELQIAQIFAKYPKYFATFSSCNRGIKIGERWCNRCPKCLFTYLVLYPFLAERDLHQIFGQDLFENKKLLPVMKNLIGEGRHKPFECVGTYRESRLALRLALKKAKRVGKIPYILQKFNDDIE</sequence>
<dbReference type="Pfam" id="PF26299">
    <property type="entry name" value="MurL_N"/>
    <property type="match status" value="1"/>
</dbReference>
<comment type="function">
    <text evidence="1">Cell wall formation. Catalyzes epimerization of the terminal L-glutamate in UDP-N-acetyl-alpha-D-muramoyl-L-alanyl-L-glutamate.</text>
</comment>
<keyword evidence="1" id="KW-0961">Cell wall biogenesis/degradation</keyword>
<dbReference type="GO" id="GO:0051301">
    <property type="term" value="P:cell division"/>
    <property type="evidence" value="ECO:0007669"/>
    <property type="project" value="UniProtKB-KW"/>
</dbReference>
<evidence type="ECO:0000259" key="2">
    <source>
        <dbReference type="Pfam" id="PF26298"/>
    </source>
</evidence>
<keyword evidence="1" id="KW-0133">Cell shape</keyword>
<dbReference type="Gene3D" id="3.40.50.620">
    <property type="entry name" value="HUPs"/>
    <property type="match status" value="1"/>
</dbReference>
<dbReference type="AlphaFoldDB" id="A0A1G2EFU6"/>
<evidence type="ECO:0000259" key="3">
    <source>
        <dbReference type="Pfam" id="PF26299"/>
    </source>
</evidence>
<reference evidence="4 5" key="1">
    <citation type="journal article" date="2016" name="Nat. Commun.">
        <title>Thousands of microbial genomes shed light on interconnected biogeochemical processes in an aquifer system.</title>
        <authorList>
            <person name="Anantharaman K."/>
            <person name="Brown C.T."/>
            <person name="Hug L.A."/>
            <person name="Sharon I."/>
            <person name="Castelle C.J."/>
            <person name="Probst A.J."/>
            <person name="Thomas B.C."/>
            <person name="Singh A."/>
            <person name="Wilkins M.J."/>
            <person name="Karaoz U."/>
            <person name="Brodie E.L."/>
            <person name="Williams K.H."/>
            <person name="Hubbard S.S."/>
            <person name="Banfield J.F."/>
        </authorList>
    </citation>
    <scope>NUCLEOTIDE SEQUENCE [LARGE SCALE GENOMIC DNA]</scope>
</reference>
<dbReference type="Pfam" id="PF26298">
    <property type="entry name" value="MurL_epimerase_C"/>
    <property type="match status" value="1"/>
</dbReference>
<dbReference type="InterPro" id="IPR043689">
    <property type="entry name" value="MurL"/>
</dbReference>
<comment type="catalytic activity">
    <reaction evidence="1">
        <text>UDP-N-acetyl-alpha-D-muramoyl-L-alanyl-L-glutamate + ATP + H2O = UDP-N-acetyl-alpha-D-muramoyl-L-alanyl-D-glutamate + AMP + diphosphate + H(+)</text>
        <dbReference type="Rhea" id="RHEA:58812"/>
        <dbReference type="ChEBI" id="CHEBI:15377"/>
        <dbReference type="ChEBI" id="CHEBI:15378"/>
        <dbReference type="ChEBI" id="CHEBI:30616"/>
        <dbReference type="ChEBI" id="CHEBI:33019"/>
        <dbReference type="ChEBI" id="CHEBI:83900"/>
        <dbReference type="ChEBI" id="CHEBI:142725"/>
        <dbReference type="ChEBI" id="CHEBI:456215"/>
        <dbReference type="EC" id="5.1.1.23"/>
    </reaction>
</comment>
<comment type="caution">
    <text evidence="4">The sequence shown here is derived from an EMBL/GenBank/DDBJ whole genome shotgun (WGS) entry which is preliminary data.</text>
</comment>
<gene>
    <name evidence="1" type="primary">murL</name>
    <name evidence="4" type="ORF">A2896_01825</name>
</gene>
<dbReference type="EC" id="5.1.1.23" evidence="1"/>
<keyword evidence="1" id="KW-0131">Cell cycle</keyword>
<dbReference type="UniPathway" id="UPA00219"/>
<dbReference type="EMBL" id="MHMH01000007">
    <property type="protein sequence ID" value="OGZ24653.1"/>
    <property type="molecule type" value="Genomic_DNA"/>
</dbReference>
<dbReference type="Proteomes" id="UP000178647">
    <property type="component" value="Unassembled WGS sequence"/>
</dbReference>
<comment type="similarity">
    <text evidence="1">Belongs to the MurL family.</text>
</comment>
<dbReference type="InterPro" id="IPR058741">
    <property type="entry name" value="MurL_C"/>
</dbReference>
<dbReference type="InterPro" id="IPR014729">
    <property type="entry name" value="Rossmann-like_a/b/a_fold"/>
</dbReference>
<keyword evidence="1" id="KW-0132">Cell division</keyword>
<evidence type="ECO:0000313" key="5">
    <source>
        <dbReference type="Proteomes" id="UP000178647"/>
    </source>
</evidence>
<feature type="domain" description="MurL C-terminal" evidence="2">
    <location>
        <begin position="318"/>
        <end position="408"/>
    </location>
</feature>
<evidence type="ECO:0000313" key="4">
    <source>
        <dbReference type="EMBL" id="OGZ24653.1"/>
    </source>
</evidence>
<organism evidence="4 5">
    <name type="scientific">Candidatus Nealsonbacteria bacterium RIFCSPLOWO2_01_FULL_43_32</name>
    <dbReference type="NCBI Taxonomy" id="1801672"/>
    <lineage>
        <taxon>Bacteria</taxon>
        <taxon>Candidatus Nealsoniibacteriota</taxon>
    </lineage>
</organism>
<dbReference type="HAMAP" id="MF_02209">
    <property type="entry name" value="MurL"/>
    <property type="match status" value="1"/>
</dbReference>
<feature type="domain" description="MurL N-terminal" evidence="3">
    <location>
        <begin position="7"/>
        <end position="295"/>
    </location>
</feature>
<dbReference type="GO" id="GO:0005737">
    <property type="term" value="C:cytoplasm"/>
    <property type="evidence" value="ECO:0007669"/>
    <property type="project" value="UniProtKB-UniRule"/>
</dbReference>
<dbReference type="GO" id="GO:0016855">
    <property type="term" value="F:racemase and epimerase activity, acting on amino acids and derivatives"/>
    <property type="evidence" value="ECO:0007669"/>
    <property type="project" value="UniProtKB-UniRule"/>
</dbReference>
<dbReference type="InterPro" id="IPR058740">
    <property type="entry name" value="MurL_N"/>
</dbReference>
<proteinExistence type="inferred from homology"/>
<dbReference type="GO" id="GO:0008360">
    <property type="term" value="P:regulation of cell shape"/>
    <property type="evidence" value="ECO:0007669"/>
    <property type="project" value="UniProtKB-KW"/>
</dbReference>
<keyword evidence="1" id="KW-0573">Peptidoglycan synthesis</keyword>
<dbReference type="GO" id="GO:0009252">
    <property type="term" value="P:peptidoglycan biosynthetic process"/>
    <property type="evidence" value="ECO:0007669"/>
    <property type="project" value="UniProtKB-UniRule"/>
</dbReference>
<dbReference type="GO" id="GO:0071555">
    <property type="term" value="P:cell wall organization"/>
    <property type="evidence" value="ECO:0007669"/>
    <property type="project" value="UniProtKB-KW"/>
</dbReference>
<comment type="pathway">
    <text evidence="1">Cell wall biogenesis; peptidoglycan biosynthesis.</text>
</comment>
<dbReference type="STRING" id="1801672.A2896_01825"/>